<dbReference type="InterPro" id="IPR053136">
    <property type="entry name" value="UTP_pyrophosphatase-like"/>
</dbReference>
<dbReference type="PANTHER" id="PTHR30399">
    <property type="entry name" value="UNCHARACTERIZED PROTEIN YGJP"/>
    <property type="match status" value="1"/>
</dbReference>
<name>A0A6L3SUW1_9HYPH</name>
<keyword evidence="3" id="KW-1185">Reference proteome</keyword>
<evidence type="ECO:0000313" key="3">
    <source>
        <dbReference type="Proteomes" id="UP000474159"/>
    </source>
</evidence>
<evidence type="ECO:0000313" key="2">
    <source>
        <dbReference type="EMBL" id="KAB1077441.1"/>
    </source>
</evidence>
<comment type="caution">
    <text evidence="2">The sequence shown here is derived from an EMBL/GenBank/DDBJ whole genome shotgun (WGS) entry which is preliminary data.</text>
</comment>
<dbReference type="Proteomes" id="UP000474159">
    <property type="component" value="Unassembled WGS sequence"/>
</dbReference>
<evidence type="ECO:0000259" key="1">
    <source>
        <dbReference type="Pfam" id="PF01863"/>
    </source>
</evidence>
<reference evidence="2 3" key="1">
    <citation type="submission" date="2019-09" db="EMBL/GenBank/DDBJ databases">
        <title>YIM 48816 draft genome.</title>
        <authorList>
            <person name="Jiang L."/>
        </authorList>
    </citation>
    <scope>NUCLEOTIDE SEQUENCE [LARGE SCALE GENOMIC DNA]</scope>
    <source>
        <strain evidence="2 3">YIM 48816</strain>
    </source>
</reference>
<proteinExistence type="predicted"/>
<dbReference type="InterPro" id="IPR002725">
    <property type="entry name" value="YgjP-like_metallopeptidase"/>
</dbReference>
<dbReference type="OrthoDB" id="9795402at2"/>
<dbReference type="Gene3D" id="3.30.2010.10">
    <property type="entry name" value="Metalloproteases ('zincins'), catalytic domain"/>
    <property type="match status" value="1"/>
</dbReference>
<dbReference type="EMBL" id="VZZK01000021">
    <property type="protein sequence ID" value="KAB1077441.1"/>
    <property type="molecule type" value="Genomic_DNA"/>
</dbReference>
<protein>
    <submittedName>
        <fullName evidence="2">M48 family metallopeptidase</fullName>
    </submittedName>
</protein>
<dbReference type="Pfam" id="PF01863">
    <property type="entry name" value="YgjP-like"/>
    <property type="match status" value="1"/>
</dbReference>
<dbReference type="CDD" id="cd07344">
    <property type="entry name" value="M48_yhfN_like"/>
    <property type="match status" value="1"/>
</dbReference>
<dbReference type="PANTHER" id="PTHR30399:SF1">
    <property type="entry name" value="UTP PYROPHOSPHATASE"/>
    <property type="match status" value="1"/>
</dbReference>
<feature type="domain" description="YgjP-like metallopeptidase" evidence="1">
    <location>
        <begin position="25"/>
        <end position="234"/>
    </location>
</feature>
<organism evidence="2 3">
    <name type="scientific">Methylobacterium soli</name>
    <dbReference type="NCBI Taxonomy" id="553447"/>
    <lineage>
        <taxon>Bacteria</taxon>
        <taxon>Pseudomonadati</taxon>
        <taxon>Pseudomonadota</taxon>
        <taxon>Alphaproteobacteria</taxon>
        <taxon>Hyphomicrobiales</taxon>
        <taxon>Methylobacteriaceae</taxon>
        <taxon>Methylobacterium</taxon>
    </lineage>
</organism>
<dbReference type="AlphaFoldDB" id="A0A6L3SUW1"/>
<dbReference type="RefSeq" id="WP_151001801.1">
    <property type="nucleotide sequence ID" value="NZ_BPQY01000544.1"/>
</dbReference>
<gene>
    <name evidence="2" type="ORF">F6X53_19195</name>
</gene>
<accession>A0A6L3SUW1</accession>
<sequence length="256" mass="29194">MPSLRIGQTNIPYTLRRTATASERRITVTPAGVEVLALSTDDDEVIDRFLNRKREWVYQAVRELDELASERTVVPRFITGSKIPYRGRMASLTVLRTDASRIEIGYQNGFSIRLPAWVSETNADALVANELKLWLKRRVRRDVHEIVATYRKKFELTPCSIRVGDMSAGWGSCSSRGGLSINWLLVLAPKAVLRYVVVHELAHLKLRSHGLEFWRYLASLLSDYERAKGWLDRHQHKLDDGFLQVRSAPALLRAAP</sequence>